<gene>
    <name evidence="1" type="ORF">Spa11_20060</name>
</gene>
<keyword evidence="2" id="KW-1185">Reference proteome</keyword>
<sequence length="159" mass="17906">MESSIDFALLAPVPEEHLDAGPEVVAASGFVAYGSRKWELFRQIDDLRGDQTVPVLIYPSHDHEEGKLDYLIKWTGWYIGSVESDSGEHPDGMKHRPETTLKYEDDQAGYWAVYWHVNELAKLSDSEIRAISSLQSYKSGQYWKAGTPPRGPEIVARPA</sequence>
<dbReference type="KEGG" id="bmei:Spa11_20060"/>
<dbReference type="RefSeq" id="WP_145111426.1">
    <property type="nucleotide sequence ID" value="NZ_CP036349.1"/>
</dbReference>
<name>A0A518K7Q6_9BACT</name>
<dbReference type="AlphaFoldDB" id="A0A518K7Q6"/>
<proteinExistence type="predicted"/>
<protein>
    <submittedName>
        <fullName evidence="1">Uncharacterized protein</fullName>
    </submittedName>
</protein>
<evidence type="ECO:0000313" key="1">
    <source>
        <dbReference type="EMBL" id="QDV73807.1"/>
    </source>
</evidence>
<dbReference type="Proteomes" id="UP000316426">
    <property type="component" value="Chromosome"/>
</dbReference>
<evidence type="ECO:0000313" key="2">
    <source>
        <dbReference type="Proteomes" id="UP000316426"/>
    </source>
</evidence>
<organism evidence="1 2">
    <name type="scientific">Botrimarina mediterranea</name>
    <dbReference type="NCBI Taxonomy" id="2528022"/>
    <lineage>
        <taxon>Bacteria</taxon>
        <taxon>Pseudomonadati</taxon>
        <taxon>Planctomycetota</taxon>
        <taxon>Planctomycetia</taxon>
        <taxon>Pirellulales</taxon>
        <taxon>Lacipirellulaceae</taxon>
        <taxon>Botrimarina</taxon>
    </lineage>
</organism>
<reference evidence="1 2" key="1">
    <citation type="submission" date="2019-02" db="EMBL/GenBank/DDBJ databases">
        <title>Deep-cultivation of Planctomycetes and their phenomic and genomic characterization uncovers novel biology.</title>
        <authorList>
            <person name="Wiegand S."/>
            <person name="Jogler M."/>
            <person name="Boedeker C."/>
            <person name="Pinto D."/>
            <person name="Vollmers J."/>
            <person name="Rivas-Marin E."/>
            <person name="Kohn T."/>
            <person name="Peeters S.H."/>
            <person name="Heuer A."/>
            <person name="Rast P."/>
            <person name="Oberbeckmann S."/>
            <person name="Bunk B."/>
            <person name="Jeske O."/>
            <person name="Meyerdierks A."/>
            <person name="Storesund J.E."/>
            <person name="Kallscheuer N."/>
            <person name="Luecker S."/>
            <person name="Lage O.M."/>
            <person name="Pohl T."/>
            <person name="Merkel B.J."/>
            <person name="Hornburger P."/>
            <person name="Mueller R.-W."/>
            <person name="Bruemmer F."/>
            <person name="Labrenz M."/>
            <person name="Spormann A.M."/>
            <person name="Op den Camp H."/>
            <person name="Overmann J."/>
            <person name="Amann R."/>
            <person name="Jetten M.S.M."/>
            <person name="Mascher T."/>
            <person name="Medema M.H."/>
            <person name="Devos D.P."/>
            <person name="Kaster A.-K."/>
            <person name="Ovreas L."/>
            <person name="Rohde M."/>
            <person name="Galperin M.Y."/>
            <person name="Jogler C."/>
        </authorList>
    </citation>
    <scope>NUCLEOTIDE SEQUENCE [LARGE SCALE GENOMIC DNA]</scope>
    <source>
        <strain evidence="1 2">Spa11</strain>
    </source>
</reference>
<accession>A0A518K7Q6</accession>
<dbReference type="EMBL" id="CP036349">
    <property type="protein sequence ID" value="QDV73807.1"/>
    <property type="molecule type" value="Genomic_DNA"/>
</dbReference>